<keyword evidence="3" id="KW-0408">Iron</keyword>
<keyword evidence="2" id="KW-0479">Metal-binding</keyword>
<gene>
    <name evidence="6" type="ORF">GNP95_22935</name>
</gene>
<dbReference type="AlphaFoldDB" id="A0A7X3CQE2"/>
<evidence type="ECO:0000256" key="4">
    <source>
        <dbReference type="ARBA" id="ARBA00023014"/>
    </source>
</evidence>
<dbReference type="GO" id="GO:0051536">
    <property type="term" value="F:iron-sulfur cluster binding"/>
    <property type="evidence" value="ECO:0007669"/>
    <property type="project" value="UniProtKB-KW"/>
</dbReference>
<dbReference type="InterPro" id="IPR056488">
    <property type="entry name" value="Zn_ribbon_HMPTM"/>
</dbReference>
<protein>
    <submittedName>
        <fullName evidence="6">Radical SAM protein</fullName>
    </submittedName>
</protein>
<dbReference type="GO" id="GO:0046872">
    <property type="term" value="F:metal ion binding"/>
    <property type="evidence" value="ECO:0007669"/>
    <property type="project" value="UniProtKB-KW"/>
</dbReference>
<dbReference type="PANTHER" id="PTHR43306">
    <property type="entry name" value="7,8-DIHYDRO-6-HYDROXYMETHYLPTERIN DIMETHYLTRANSFERASE"/>
    <property type="match status" value="1"/>
</dbReference>
<keyword evidence="4" id="KW-0411">Iron-sulfur</keyword>
<dbReference type="Pfam" id="PF04055">
    <property type="entry name" value="Radical_SAM"/>
    <property type="match status" value="1"/>
</dbReference>
<dbReference type="Pfam" id="PF23545">
    <property type="entry name" value="Zn_ribbon_HMPTM"/>
    <property type="match status" value="1"/>
</dbReference>
<proteinExistence type="predicted"/>
<dbReference type="GO" id="GO:0003824">
    <property type="term" value="F:catalytic activity"/>
    <property type="evidence" value="ECO:0007669"/>
    <property type="project" value="InterPro"/>
</dbReference>
<dbReference type="SFLD" id="SFLDG01067">
    <property type="entry name" value="SPASM/twitch_domain_containing"/>
    <property type="match status" value="1"/>
</dbReference>
<dbReference type="InterPro" id="IPR034474">
    <property type="entry name" value="Methyltransferase_Class_D"/>
</dbReference>
<dbReference type="SUPFAM" id="SSF102114">
    <property type="entry name" value="Radical SAM enzymes"/>
    <property type="match status" value="1"/>
</dbReference>
<dbReference type="SFLD" id="SFLDS00029">
    <property type="entry name" value="Radical_SAM"/>
    <property type="match status" value="1"/>
</dbReference>
<dbReference type="Proteomes" id="UP000447876">
    <property type="component" value="Unassembled WGS sequence"/>
</dbReference>
<sequence length="471" mass="54225">MTTKNRPYLFYELTNSICSKCLKKVEAKVIIENDCVYLSKYCFEHGREKVLISTDVGYYKRCREFIKPSEMPQHWNTPIRYGCPYDCGLCPDHEQHSCLSIVEIIDQCNLRCPICYADSSPDKKLWRSLEEVERMLDAVVRNEGEPDIVQISGGEPTIHPQFFEILDMAKSKPIKHLMVNTNGIRIAQDREFVKRLADYLPGFELYLQFDSFEQEVLQELRGADLRQIREKAIAHLNEFNISTTLVVTLKKGLNDHEIGDIIQYGLKQRAVRGVTFQPIQAAGRTEDFDPAKDRLTLSEVRQSIIDQSGVFEAEDMLPVPCHPDSLAMGYALKLNDGVIPLTRMVDPQILLEGGRNTIVFEQDQSLREHIFELFSTNHSPESSAMSLKSLLCCLPFVQVPESVSYDNVFRVIIMQFLDPYHFDVRSVKKSCVHIVHPDGRIIPFDTYNIFYRGDLEERLKEIKAEMEGRIE</sequence>
<keyword evidence="1" id="KW-0949">S-adenosyl-L-methionine</keyword>
<dbReference type="OrthoDB" id="7021155at2"/>
<evidence type="ECO:0000313" key="6">
    <source>
        <dbReference type="EMBL" id="MUG47804.1"/>
    </source>
</evidence>
<evidence type="ECO:0000259" key="5">
    <source>
        <dbReference type="PROSITE" id="PS51918"/>
    </source>
</evidence>
<dbReference type="SMART" id="SM00729">
    <property type="entry name" value="Elp3"/>
    <property type="match status" value="1"/>
</dbReference>
<dbReference type="CDD" id="cd01335">
    <property type="entry name" value="Radical_SAM"/>
    <property type="match status" value="1"/>
</dbReference>
<dbReference type="InterPro" id="IPR007197">
    <property type="entry name" value="rSAM"/>
</dbReference>
<dbReference type="Gene3D" id="3.20.20.70">
    <property type="entry name" value="Aldolase class I"/>
    <property type="match status" value="1"/>
</dbReference>
<evidence type="ECO:0000256" key="1">
    <source>
        <dbReference type="ARBA" id="ARBA00022691"/>
    </source>
</evidence>
<name>A0A7X3CQE2_9BACL</name>
<accession>A0A7X3CQE2</accession>
<evidence type="ECO:0000313" key="7">
    <source>
        <dbReference type="Proteomes" id="UP000447876"/>
    </source>
</evidence>
<dbReference type="RefSeq" id="WP_155613178.1">
    <property type="nucleotide sequence ID" value="NZ_WNZW01000016.1"/>
</dbReference>
<dbReference type="SFLD" id="SFLDG01100">
    <property type="entry name" value="methyltransferase_(Class_D)"/>
    <property type="match status" value="1"/>
</dbReference>
<dbReference type="InterPro" id="IPR006638">
    <property type="entry name" value="Elp3/MiaA/NifB-like_rSAM"/>
</dbReference>
<evidence type="ECO:0000256" key="3">
    <source>
        <dbReference type="ARBA" id="ARBA00023004"/>
    </source>
</evidence>
<dbReference type="InterPro" id="IPR013785">
    <property type="entry name" value="Aldolase_TIM"/>
</dbReference>
<dbReference type="InterPro" id="IPR058240">
    <property type="entry name" value="rSAM_sf"/>
</dbReference>
<dbReference type="PROSITE" id="PS51918">
    <property type="entry name" value="RADICAL_SAM"/>
    <property type="match status" value="1"/>
</dbReference>
<evidence type="ECO:0000256" key="2">
    <source>
        <dbReference type="ARBA" id="ARBA00022723"/>
    </source>
</evidence>
<organism evidence="6 7">
    <name type="scientific">Paenibacillus woosongensis</name>
    <dbReference type="NCBI Taxonomy" id="307580"/>
    <lineage>
        <taxon>Bacteria</taxon>
        <taxon>Bacillati</taxon>
        <taxon>Bacillota</taxon>
        <taxon>Bacilli</taxon>
        <taxon>Bacillales</taxon>
        <taxon>Paenibacillaceae</taxon>
        <taxon>Paenibacillus</taxon>
    </lineage>
</organism>
<dbReference type="PANTHER" id="PTHR43306:SF1">
    <property type="entry name" value="7,8-DIHYDRO-6-HYDROXYMETHYLPTERIN DIMETHYLTRANSFERASE"/>
    <property type="match status" value="1"/>
</dbReference>
<comment type="caution">
    <text evidence="6">The sequence shown here is derived from an EMBL/GenBank/DDBJ whole genome shotgun (WGS) entry which is preliminary data.</text>
</comment>
<feature type="domain" description="Radical SAM core" evidence="5">
    <location>
        <begin position="91"/>
        <end position="308"/>
    </location>
</feature>
<dbReference type="EMBL" id="WNZW01000016">
    <property type="protein sequence ID" value="MUG47804.1"/>
    <property type="molecule type" value="Genomic_DNA"/>
</dbReference>
<reference evidence="6 7" key="1">
    <citation type="submission" date="2019-11" db="EMBL/GenBank/DDBJ databases">
        <title>Draft genome sequences of five Paenibacillus species of dairy origin.</title>
        <authorList>
            <person name="Olajide A.M."/>
            <person name="Chen S."/>
            <person name="Lapointe G."/>
        </authorList>
    </citation>
    <scope>NUCLEOTIDE SEQUENCE [LARGE SCALE GENOMIC DNA]</scope>
    <source>
        <strain evidence="6 7">12CR55</strain>
    </source>
</reference>